<dbReference type="InterPro" id="IPR014729">
    <property type="entry name" value="Rossmann-like_a/b/a_fold"/>
</dbReference>
<accession>A0A411YBN7</accession>
<dbReference type="Proteomes" id="UP000291469">
    <property type="component" value="Chromosome"/>
</dbReference>
<dbReference type="InterPro" id="IPR006016">
    <property type="entry name" value="UspA"/>
</dbReference>
<protein>
    <submittedName>
        <fullName evidence="2">Universal stress protein</fullName>
    </submittedName>
</protein>
<proteinExistence type="predicted"/>
<gene>
    <name evidence="2" type="ORF">ER308_02620</name>
</gene>
<dbReference type="KEGG" id="erz:ER308_02620"/>
<evidence type="ECO:0000313" key="3">
    <source>
        <dbReference type="Proteomes" id="UP000291469"/>
    </source>
</evidence>
<sequence>MSTATTIVCFFSDSPAGRAAVEVTALQARTRDAGIVLLDAYTRQPPASQAAKDAATRLEEDGLEVEMVLGGTHRSAGTAAVWLADERNAAALVLGLRRRSPVGKLVLGSDAQDALLGADCPVIAVKAHED</sequence>
<dbReference type="OrthoDB" id="5419113at2"/>
<name>A0A411YBN7_9ACTN</name>
<dbReference type="RefSeq" id="WP_131153565.1">
    <property type="nucleotide sequence ID" value="NZ_CP036402.1"/>
</dbReference>
<dbReference type="AlphaFoldDB" id="A0A411YBN7"/>
<feature type="domain" description="UspA" evidence="1">
    <location>
        <begin position="6"/>
        <end position="126"/>
    </location>
</feature>
<dbReference type="SUPFAM" id="SSF52402">
    <property type="entry name" value="Adenine nucleotide alpha hydrolases-like"/>
    <property type="match status" value="1"/>
</dbReference>
<dbReference type="CDD" id="cd00293">
    <property type="entry name" value="USP-like"/>
    <property type="match status" value="1"/>
</dbReference>
<keyword evidence="3" id="KW-1185">Reference proteome</keyword>
<organism evidence="2 3">
    <name type="scientific">Egibacter rhizosphaerae</name>
    <dbReference type="NCBI Taxonomy" id="1670831"/>
    <lineage>
        <taxon>Bacteria</taxon>
        <taxon>Bacillati</taxon>
        <taxon>Actinomycetota</taxon>
        <taxon>Nitriliruptoria</taxon>
        <taxon>Egibacterales</taxon>
        <taxon>Egibacteraceae</taxon>
        <taxon>Egibacter</taxon>
    </lineage>
</organism>
<dbReference type="Pfam" id="PF00582">
    <property type="entry name" value="Usp"/>
    <property type="match status" value="1"/>
</dbReference>
<evidence type="ECO:0000313" key="2">
    <source>
        <dbReference type="EMBL" id="QBI18567.1"/>
    </source>
</evidence>
<evidence type="ECO:0000259" key="1">
    <source>
        <dbReference type="Pfam" id="PF00582"/>
    </source>
</evidence>
<dbReference type="Gene3D" id="3.40.50.620">
    <property type="entry name" value="HUPs"/>
    <property type="match status" value="1"/>
</dbReference>
<dbReference type="EMBL" id="CP036402">
    <property type="protein sequence ID" value="QBI18567.1"/>
    <property type="molecule type" value="Genomic_DNA"/>
</dbReference>
<reference evidence="2 3" key="1">
    <citation type="submission" date="2019-01" db="EMBL/GenBank/DDBJ databases">
        <title>Egibacter rhizosphaerae EGI 80759T.</title>
        <authorList>
            <person name="Chen D.-D."/>
            <person name="Tian Y."/>
            <person name="Jiao J.-Y."/>
            <person name="Zhang X.-T."/>
            <person name="Zhang Y.-G."/>
            <person name="Zhang Y."/>
            <person name="Xiao M."/>
            <person name="Shu W.-S."/>
            <person name="Li W.-J."/>
        </authorList>
    </citation>
    <scope>NUCLEOTIDE SEQUENCE [LARGE SCALE GENOMIC DNA]</scope>
    <source>
        <strain evidence="2 3">EGI 80759</strain>
    </source>
</reference>